<keyword evidence="2" id="KW-1185">Reference proteome</keyword>
<proteinExistence type="predicted"/>
<name>A0A067SQL6_GALM3</name>
<gene>
    <name evidence="1" type="ORF">GALMADRAFT_142335</name>
</gene>
<dbReference type="HOGENOM" id="CLU_819024_0_0_1"/>
<reference evidence="2" key="1">
    <citation type="journal article" date="2014" name="Proc. Natl. Acad. Sci. U.S.A.">
        <title>Extensive sampling of basidiomycete genomes demonstrates inadequacy of the white-rot/brown-rot paradigm for wood decay fungi.</title>
        <authorList>
            <person name="Riley R."/>
            <person name="Salamov A.A."/>
            <person name="Brown D.W."/>
            <person name="Nagy L.G."/>
            <person name="Floudas D."/>
            <person name="Held B.W."/>
            <person name="Levasseur A."/>
            <person name="Lombard V."/>
            <person name="Morin E."/>
            <person name="Otillar R."/>
            <person name="Lindquist E.A."/>
            <person name="Sun H."/>
            <person name="LaButti K.M."/>
            <person name="Schmutz J."/>
            <person name="Jabbour D."/>
            <person name="Luo H."/>
            <person name="Baker S.E."/>
            <person name="Pisabarro A.G."/>
            <person name="Walton J.D."/>
            <person name="Blanchette R.A."/>
            <person name="Henrissat B."/>
            <person name="Martin F."/>
            <person name="Cullen D."/>
            <person name="Hibbett D.S."/>
            <person name="Grigoriev I.V."/>
        </authorList>
    </citation>
    <scope>NUCLEOTIDE SEQUENCE [LARGE SCALE GENOMIC DNA]</scope>
    <source>
        <strain evidence="2">CBS 339.88</strain>
    </source>
</reference>
<dbReference type="Proteomes" id="UP000027222">
    <property type="component" value="Unassembled WGS sequence"/>
</dbReference>
<dbReference type="EMBL" id="KL142386">
    <property type="protein sequence ID" value="KDR73196.1"/>
    <property type="molecule type" value="Genomic_DNA"/>
</dbReference>
<accession>A0A067SQL6</accession>
<sequence length="339" mass="37596">MSSELQPSPNANELWTYGLPQTTAAMDGDILIHPALHSRRILGVLFGEKTNEGDKKAFVSDFVKRVALVPEIQGLLITVPSRVWTPQFQLKIEEHLPLAIYVCRVTVTETTHDYEATITHVQGPDGKTSWSSVSVPLSEVNLAMATQILSLPTLRILTFLPPKESTTFDKTACMHSIRNMLMSFDTLRSIKMPLDFLGDVYDILSPLEQHNSLTNLEFKLPTTADLFPLATNNAVREEISLAVTGLLQSLRRLEGLAIPMEITSPTVLRAIGNLPRLIKLKVSPIGTMGGATFLNVALMNGIPSARSFQTLRVLNIDRRRTSESDLARLSRRFPEVTII</sequence>
<dbReference type="AlphaFoldDB" id="A0A067SQL6"/>
<evidence type="ECO:0000313" key="2">
    <source>
        <dbReference type="Proteomes" id="UP000027222"/>
    </source>
</evidence>
<protein>
    <submittedName>
        <fullName evidence="1">Uncharacterized protein</fullName>
    </submittedName>
</protein>
<organism evidence="1 2">
    <name type="scientific">Galerina marginata (strain CBS 339.88)</name>
    <dbReference type="NCBI Taxonomy" id="685588"/>
    <lineage>
        <taxon>Eukaryota</taxon>
        <taxon>Fungi</taxon>
        <taxon>Dikarya</taxon>
        <taxon>Basidiomycota</taxon>
        <taxon>Agaricomycotina</taxon>
        <taxon>Agaricomycetes</taxon>
        <taxon>Agaricomycetidae</taxon>
        <taxon>Agaricales</taxon>
        <taxon>Agaricineae</taxon>
        <taxon>Strophariaceae</taxon>
        <taxon>Galerina</taxon>
    </lineage>
</organism>
<evidence type="ECO:0000313" key="1">
    <source>
        <dbReference type="EMBL" id="KDR73196.1"/>
    </source>
</evidence>